<comment type="caution">
    <text evidence="1">The sequence shown here is derived from an EMBL/GenBank/DDBJ whole genome shotgun (WGS) entry which is preliminary data.</text>
</comment>
<organism evidence="1 2">
    <name type="scientific">Ridgeia piscesae</name>
    <name type="common">Tubeworm</name>
    <dbReference type="NCBI Taxonomy" id="27915"/>
    <lineage>
        <taxon>Eukaryota</taxon>
        <taxon>Metazoa</taxon>
        <taxon>Spiralia</taxon>
        <taxon>Lophotrochozoa</taxon>
        <taxon>Annelida</taxon>
        <taxon>Polychaeta</taxon>
        <taxon>Sedentaria</taxon>
        <taxon>Canalipalpata</taxon>
        <taxon>Sabellida</taxon>
        <taxon>Siboglinidae</taxon>
        <taxon>Ridgeia</taxon>
    </lineage>
</organism>
<evidence type="ECO:0000313" key="1">
    <source>
        <dbReference type="EMBL" id="KAK2194156.1"/>
    </source>
</evidence>
<accession>A0AAD9ULU4</accession>
<dbReference type="Proteomes" id="UP001209878">
    <property type="component" value="Unassembled WGS sequence"/>
</dbReference>
<keyword evidence="2" id="KW-1185">Reference proteome</keyword>
<sequence>MFPVSPTSGYPLFKLYKYYKLHNFRDFIFKKILFSTLSQFHDKLQLIRSTFCLWKNVLLKDKNL</sequence>
<proteinExistence type="predicted"/>
<protein>
    <submittedName>
        <fullName evidence="1">Uncharacterized protein</fullName>
    </submittedName>
</protein>
<name>A0AAD9ULU4_RIDPI</name>
<evidence type="ECO:0000313" key="2">
    <source>
        <dbReference type="Proteomes" id="UP001209878"/>
    </source>
</evidence>
<dbReference type="EMBL" id="JAODUO010000002">
    <property type="protein sequence ID" value="KAK2194156.1"/>
    <property type="molecule type" value="Genomic_DNA"/>
</dbReference>
<gene>
    <name evidence="1" type="ORF">NP493_2g15061</name>
</gene>
<reference evidence="1" key="1">
    <citation type="journal article" date="2023" name="Mol. Biol. Evol.">
        <title>Third-Generation Sequencing Reveals the Adaptive Role of the Epigenome in Three Deep-Sea Polychaetes.</title>
        <authorList>
            <person name="Perez M."/>
            <person name="Aroh O."/>
            <person name="Sun Y."/>
            <person name="Lan Y."/>
            <person name="Juniper S.K."/>
            <person name="Young C.R."/>
            <person name="Angers B."/>
            <person name="Qian P.Y."/>
        </authorList>
    </citation>
    <scope>NUCLEOTIDE SEQUENCE</scope>
    <source>
        <strain evidence="1">R07B-5</strain>
    </source>
</reference>
<dbReference type="AlphaFoldDB" id="A0AAD9ULU4"/>